<evidence type="ECO:0000259" key="3">
    <source>
        <dbReference type="PROSITE" id="PS51998"/>
    </source>
</evidence>
<dbReference type="InterPro" id="IPR014876">
    <property type="entry name" value="DEK_C"/>
</dbReference>
<dbReference type="EMBL" id="HBEA01019838">
    <property type="protein sequence ID" value="CAD8265580.1"/>
    <property type="molecule type" value="Transcribed_RNA"/>
</dbReference>
<protein>
    <recommendedName>
        <fullName evidence="5">DM2 domain-containing protein</fullName>
    </recommendedName>
</protein>
<feature type="region of interest" description="Disordered" evidence="1">
    <location>
        <begin position="71"/>
        <end position="93"/>
    </location>
</feature>
<dbReference type="Pfam" id="PF02201">
    <property type="entry name" value="SWIB"/>
    <property type="match status" value="3"/>
</dbReference>
<dbReference type="SUPFAM" id="SSF47592">
    <property type="entry name" value="SWIB/MDM2 domain"/>
    <property type="match status" value="3"/>
</dbReference>
<feature type="region of interest" description="Disordered" evidence="1">
    <location>
        <begin position="188"/>
        <end position="226"/>
    </location>
</feature>
<feature type="domain" description="DM2" evidence="2">
    <location>
        <begin position="94"/>
        <end position="173"/>
    </location>
</feature>
<dbReference type="PROSITE" id="PS51998">
    <property type="entry name" value="DEK_C"/>
    <property type="match status" value="1"/>
</dbReference>
<gene>
    <name evidence="4" type="ORF">PPYR1160_LOCUS15083</name>
</gene>
<dbReference type="CDD" id="cd10567">
    <property type="entry name" value="SWIB-MDM2_like"/>
    <property type="match status" value="3"/>
</dbReference>
<feature type="domain" description="DM2" evidence="2">
    <location>
        <begin position="342"/>
        <end position="419"/>
    </location>
</feature>
<dbReference type="InterPro" id="IPR019835">
    <property type="entry name" value="SWIB_domain"/>
</dbReference>
<dbReference type="SUPFAM" id="SSF109715">
    <property type="entry name" value="DEK C-terminal domain"/>
    <property type="match status" value="1"/>
</dbReference>
<dbReference type="Pfam" id="PF08766">
    <property type="entry name" value="DEK_C"/>
    <property type="match status" value="1"/>
</dbReference>
<dbReference type="Gene3D" id="1.10.245.10">
    <property type="entry name" value="SWIB/MDM2 domain"/>
    <property type="match status" value="3"/>
</dbReference>
<feature type="domain" description="DEK-C" evidence="3">
    <location>
        <begin position="14"/>
        <end position="69"/>
    </location>
</feature>
<reference evidence="4" key="1">
    <citation type="submission" date="2021-01" db="EMBL/GenBank/DDBJ databases">
        <authorList>
            <person name="Corre E."/>
            <person name="Pelletier E."/>
            <person name="Niang G."/>
            <person name="Scheremetjew M."/>
            <person name="Finn R."/>
            <person name="Kale V."/>
            <person name="Holt S."/>
            <person name="Cochrane G."/>
            <person name="Meng A."/>
            <person name="Brown T."/>
            <person name="Cohen L."/>
        </authorList>
    </citation>
    <scope>NUCLEOTIDE SEQUENCE</scope>
    <source>
        <strain evidence="4">CCMP2078</strain>
    </source>
</reference>
<sequence>MAEAASADAASGPLPTDDALVDFVREALQGADLDTVTSKDIRRKAEAHFDVPLKSKKDVIKATIQEFVEAMDESEEAAQQAAPQEPKPKGRGKGLQKEMLLSEGLANLLGCASGKMARTQVTKSIWAYIKKHDLQDPRDRRRILLDQPLQELFKAKTCTLFSINKHLTKHLWVDDPDLVVTHTVDAEPPEDDAAVAPEVKPRKKAPGAKRKKPPSSGDGRASGLSKPYEISPALQRIVGAEELPRTEVTKKIWVYIREHSLQDENDRRTILWDEVGEEVFGLPSCSMFKIAKLVNVHLRDVGSDTPFGDPQVAAEAVLNESADSKPKKRRKTDKNTRAQGEGRGPTYDLSDALADVVGSTQMKRTEVTKQLWVYIREHSLQNPEDRREILCDDALQSIFGKASVSMFEMAKLIGAHLTKI</sequence>
<evidence type="ECO:0000313" key="4">
    <source>
        <dbReference type="EMBL" id="CAD8265580.1"/>
    </source>
</evidence>
<feature type="region of interest" description="Disordered" evidence="1">
    <location>
        <begin position="316"/>
        <end position="347"/>
    </location>
</feature>
<dbReference type="PROSITE" id="PS51925">
    <property type="entry name" value="SWIB_MDM2"/>
    <property type="match status" value="3"/>
</dbReference>
<evidence type="ECO:0000259" key="2">
    <source>
        <dbReference type="PROSITE" id="PS51925"/>
    </source>
</evidence>
<feature type="domain" description="DM2" evidence="2">
    <location>
        <begin position="223"/>
        <end position="300"/>
    </location>
</feature>
<dbReference type="Gene3D" id="1.10.10.60">
    <property type="entry name" value="Homeodomain-like"/>
    <property type="match status" value="1"/>
</dbReference>
<dbReference type="InterPro" id="IPR036885">
    <property type="entry name" value="SWIB_MDM2_dom_sf"/>
</dbReference>
<accession>A0A7R9YG11</accession>
<name>A0A7R9YG11_9STRA</name>
<dbReference type="SMART" id="SM00151">
    <property type="entry name" value="SWIB"/>
    <property type="match status" value="3"/>
</dbReference>
<dbReference type="PANTHER" id="PTHR13844">
    <property type="entry name" value="SWI/SNF-RELATED MATRIX-ASSOCIATED ACTIN-DEPENDENT REGULATOR OF CHROMATIN SUBFAMILY D"/>
    <property type="match status" value="1"/>
</dbReference>
<organism evidence="4">
    <name type="scientific">Pinguiococcus pyrenoidosus</name>
    <dbReference type="NCBI Taxonomy" id="172671"/>
    <lineage>
        <taxon>Eukaryota</taxon>
        <taxon>Sar</taxon>
        <taxon>Stramenopiles</taxon>
        <taxon>Ochrophyta</taxon>
        <taxon>Pinguiophyceae</taxon>
        <taxon>Pinguiochrysidales</taxon>
        <taxon>Pinguiochrysidaceae</taxon>
        <taxon>Pinguiococcus</taxon>
    </lineage>
</organism>
<feature type="compositionally biased region" description="Basic residues" evidence="1">
    <location>
        <begin position="201"/>
        <end position="213"/>
    </location>
</feature>
<dbReference type="AlphaFoldDB" id="A0A7R9YG11"/>
<dbReference type="InterPro" id="IPR003121">
    <property type="entry name" value="SWIB_MDM2_domain"/>
</dbReference>
<evidence type="ECO:0000256" key="1">
    <source>
        <dbReference type="SAM" id="MobiDB-lite"/>
    </source>
</evidence>
<evidence type="ECO:0008006" key="5">
    <source>
        <dbReference type="Google" id="ProtNLM"/>
    </source>
</evidence>
<proteinExistence type="predicted"/>